<dbReference type="InterPro" id="IPR001505">
    <property type="entry name" value="Copper_CuA"/>
</dbReference>
<accession>R4ZXX7</accession>
<evidence type="ECO:0000256" key="9">
    <source>
        <dbReference type="ARBA" id="ARBA00022792"/>
    </source>
</evidence>
<dbReference type="GO" id="GO:0045277">
    <property type="term" value="C:respiratory chain complex IV"/>
    <property type="evidence" value="ECO:0007669"/>
    <property type="project" value="UniProtKB-ARBA"/>
</dbReference>
<dbReference type="Pfam" id="PF02790">
    <property type="entry name" value="COX2_TM"/>
    <property type="match status" value="1"/>
</dbReference>
<dbReference type="InterPro" id="IPR034210">
    <property type="entry name" value="CcO_II_C"/>
</dbReference>
<dbReference type="FunFam" id="1.10.287.90:FF:000004">
    <property type="entry name" value="Cytochrome c oxidase subunit 2"/>
    <property type="match status" value="1"/>
</dbReference>
<evidence type="ECO:0000256" key="4">
    <source>
        <dbReference type="ARBA" id="ARBA00022448"/>
    </source>
</evidence>
<evidence type="ECO:0000256" key="3">
    <source>
        <dbReference type="ARBA" id="ARBA00015946"/>
    </source>
</evidence>
<sequence length="252" mass="28594">MLNLLYNQIFNNIILNDVPTPYNCYFQDSATPNQEGILELHDNIMFYLLVILGLTSWLLFTITKTYSKNPIAYKYIKHGQTIEIIWTIFPAVILLIIAFPSFILLYLCDEVISPAMTIKAIGLQWYWKYEYSDFINDSGETVEFESYVIPEDLLEDGQLRLLDTDTSVVVPVDTHIRFVVTAADVIHDFAIPSLGIKIDAAPGRLNQVSALIQREGVFYGQCSELCGTAHSAMPIKIEAVSLPAFLEWLNEQ</sequence>
<evidence type="ECO:0000256" key="14">
    <source>
        <dbReference type="ARBA" id="ARBA00023128"/>
    </source>
</evidence>
<feature type="transmembrane region" description="Helical" evidence="18">
    <location>
        <begin position="84"/>
        <end position="107"/>
    </location>
</feature>
<dbReference type="InterPro" id="IPR036257">
    <property type="entry name" value="Cyt_c_oxidase_su2_TM_sf"/>
</dbReference>
<evidence type="ECO:0000256" key="18">
    <source>
        <dbReference type="SAM" id="Phobius"/>
    </source>
</evidence>
<organism evidence="21">
    <name type="scientific">Lachancea meyersii CBS 8951</name>
    <dbReference type="NCBI Taxonomy" id="1266667"/>
    <lineage>
        <taxon>Eukaryota</taxon>
        <taxon>Fungi</taxon>
        <taxon>Dikarya</taxon>
        <taxon>Ascomycota</taxon>
        <taxon>Saccharomycotina</taxon>
        <taxon>Saccharomycetes</taxon>
        <taxon>Saccharomycetales</taxon>
        <taxon>Saccharomycetaceae</taxon>
        <taxon>Lachancea</taxon>
    </lineage>
</organism>
<dbReference type="SUPFAM" id="SSF81464">
    <property type="entry name" value="Cytochrome c oxidase subunit II-like, transmembrane region"/>
    <property type="match status" value="1"/>
</dbReference>
<dbReference type="GO" id="GO:0006123">
    <property type="term" value="P:mitochondrial electron transport, cytochrome c to oxygen"/>
    <property type="evidence" value="ECO:0007669"/>
    <property type="project" value="UniProtKB-ARBA"/>
</dbReference>
<dbReference type="PANTHER" id="PTHR22888">
    <property type="entry name" value="CYTOCHROME C OXIDASE, SUBUNIT II"/>
    <property type="match status" value="1"/>
</dbReference>
<name>R4ZXX7_9SACH</name>
<dbReference type="Gene3D" id="1.10.287.90">
    <property type="match status" value="1"/>
</dbReference>
<evidence type="ECO:0000256" key="2">
    <source>
        <dbReference type="ARBA" id="ARBA00007866"/>
    </source>
</evidence>
<dbReference type="InterPro" id="IPR014222">
    <property type="entry name" value="Cyt_c_oxidase_su2"/>
</dbReference>
<evidence type="ECO:0000256" key="10">
    <source>
        <dbReference type="ARBA" id="ARBA00022967"/>
    </source>
</evidence>
<keyword evidence="9 17" id="KW-0999">Mitochondrion inner membrane</keyword>
<dbReference type="PRINTS" id="PR01166">
    <property type="entry name" value="CYCOXIDASEII"/>
</dbReference>
<comment type="cofactor">
    <cofactor evidence="17">
        <name>Cu cation</name>
        <dbReference type="ChEBI" id="CHEBI:23378"/>
    </cofactor>
    <text evidence="17">Binds a copper A center.</text>
</comment>
<dbReference type="GO" id="GO:0005743">
    <property type="term" value="C:mitochondrial inner membrane"/>
    <property type="evidence" value="ECO:0007669"/>
    <property type="project" value="UniProtKB-SubCell"/>
</dbReference>
<dbReference type="PROSITE" id="PS00078">
    <property type="entry name" value="COX2"/>
    <property type="match status" value="1"/>
</dbReference>
<keyword evidence="14 17" id="KW-0496">Mitochondrion</keyword>
<evidence type="ECO:0000256" key="1">
    <source>
        <dbReference type="ARBA" id="ARBA00004448"/>
    </source>
</evidence>
<keyword evidence="8" id="KW-0732">Signal</keyword>
<evidence type="ECO:0000256" key="17">
    <source>
        <dbReference type="RuleBase" id="RU000457"/>
    </source>
</evidence>
<evidence type="ECO:0000256" key="7">
    <source>
        <dbReference type="ARBA" id="ARBA00022723"/>
    </source>
</evidence>
<evidence type="ECO:0000256" key="12">
    <source>
        <dbReference type="ARBA" id="ARBA00022989"/>
    </source>
</evidence>
<dbReference type="InterPro" id="IPR011759">
    <property type="entry name" value="Cyt_c_oxidase_su2_TM_dom"/>
</dbReference>
<evidence type="ECO:0000256" key="13">
    <source>
        <dbReference type="ARBA" id="ARBA00023008"/>
    </source>
</evidence>
<evidence type="ECO:0000256" key="8">
    <source>
        <dbReference type="ARBA" id="ARBA00022729"/>
    </source>
</evidence>
<dbReference type="SUPFAM" id="SSF49503">
    <property type="entry name" value="Cupredoxins"/>
    <property type="match status" value="1"/>
</dbReference>
<gene>
    <name evidence="21" type="primary">cox2</name>
</gene>
<evidence type="ECO:0000259" key="19">
    <source>
        <dbReference type="PROSITE" id="PS50857"/>
    </source>
</evidence>
<keyword evidence="15 17" id="KW-0472">Membrane</keyword>
<dbReference type="CDD" id="cd13912">
    <property type="entry name" value="CcO_II_C"/>
    <property type="match status" value="1"/>
</dbReference>
<evidence type="ECO:0000259" key="20">
    <source>
        <dbReference type="PROSITE" id="PS50999"/>
    </source>
</evidence>
<evidence type="ECO:0000256" key="16">
    <source>
        <dbReference type="ARBA" id="ARBA00049512"/>
    </source>
</evidence>
<evidence type="ECO:0000256" key="11">
    <source>
        <dbReference type="ARBA" id="ARBA00022982"/>
    </source>
</evidence>
<keyword evidence="6 17" id="KW-0812">Transmembrane</keyword>
<keyword evidence="11 17" id="KW-0249">Electron transport</keyword>
<dbReference type="InterPro" id="IPR045187">
    <property type="entry name" value="CcO_II"/>
</dbReference>
<keyword evidence="5 17" id="KW-0679">Respiratory chain</keyword>
<dbReference type="GO" id="GO:0005507">
    <property type="term" value="F:copper ion binding"/>
    <property type="evidence" value="ECO:0007669"/>
    <property type="project" value="InterPro"/>
</dbReference>
<keyword evidence="7 17" id="KW-0479">Metal-binding</keyword>
<protein>
    <recommendedName>
        <fullName evidence="3 17">Cytochrome c oxidase subunit 2</fullName>
    </recommendedName>
</protein>
<evidence type="ECO:0000313" key="21">
    <source>
        <dbReference type="EMBL" id="CCW77463.1"/>
    </source>
</evidence>
<keyword evidence="10" id="KW-1278">Translocase</keyword>
<dbReference type="InterPro" id="IPR002429">
    <property type="entry name" value="CcO_II-like_C"/>
</dbReference>
<keyword evidence="13 17" id="KW-0186">Copper</keyword>
<dbReference type="EMBL" id="HE983614">
    <property type="protein sequence ID" value="CCW77463.1"/>
    <property type="molecule type" value="Genomic_DNA"/>
</dbReference>
<comment type="similarity">
    <text evidence="2 17">Belongs to the cytochrome c oxidase subunit 2 family.</text>
</comment>
<comment type="catalytic activity">
    <reaction evidence="16">
        <text>4 Fe(II)-[cytochrome c] + O2 + 8 H(+)(in) = 4 Fe(III)-[cytochrome c] + 2 H2O + 4 H(+)(out)</text>
        <dbReference type="Rhea" id="RHEA:11436"/>
        <dbReference type="Rhea" id="RHEA-COMP:10350"/>
        <dbReference type="Rhea" id="RHEA-COMP:14399"/>
        <dbReference type="ChEBI" id="CHEBI:15377"/>
        <dbReference type="ChEBI" id="CHEBI:15378"/>
        <dbReference type="ChEBI" id="CHEBI:15379"/>
        <dbReference type="ChEBI" id="CHEBI:29033"/>
        <dbReference type="ChEBI" id="CHEBI:29034"/>
        <dbReference type="EC" id="7.1.1.9"/>
    </reaction>
    <physiologicalReaction direction="left-to-right" evidence="16">
        <dbReference type="Rhea" id="RHEA:11437"/>
    </physiologicalReaction>
</comment>
<comment type="function">
    <text evidence="17">Component of the cytochrome c oxidase, the last enzyme in the mitochondrial electron transport chain which drives oxidative phosphorylation. The respiratory chain contains 3 multisubunit complexes succinate dehydrogenase (complex II, CII), ubiquinol-cytochrome c oxidoreductase (cytochrome b-c1 complex, complex III, CIII) and cytochrome c oxidase (complex IV, CIV), that cooperate to transfer electrons derived from NADH and succinate to molecular oxygen, creating an electrochemical gradient over the inner membrane that drives transmembrane transport and the ATP synthase. Cytochrome c oxidase is the component of the respiratory chain that catalyzes the reduction of oxygen to water. Electrons originating from reduced cytochrome c in the intermembrane space (IMS) are transferred via the dinuclear copper A center (CU(A)) of subunit 2 and heme A of subunit 1 to the active site in subunit 1, a binuclear center (BNC) formed by heme A3 and copper B (CU(B)). The BNC reduces molecular oxygen to 2 water molecules using 4 electrons from cytochrome c in the IMS and 4 protons from the mitochondrial matrix.</text>
</comment>
<dbReference type="PANTHER" id="PTHR22888:SF9">
    <property type="entry name" value="CYTOCHROME C OXIDASE SUBUNIT 2"/>
    <property type="match status" value="1"/>
</dbReference>
<proteinExistence type="inferred from homology"/>
<feature type="transmembrane region" description="Helical" evidence="18">
    <location>
        <begin position="44"/>
        <end position="63"/>
    </location>
</feature>
<geneLocation type="mitochondrion" evidence="21"/>
<evidence type="ECO:0000256" key="5">
    <source>
        <dbReference type="ARBA" id="ARBA00022660"/>
    </source>
</evidence>
<keyword evidence="4 17" id="KW-0813">Transport</keyword>
<dbReference type="FunFam" id="2.60.40.420:FF:000001">
    <property type="entry name" value="Cytochrome c oxidase subunit 2"/>
    <property type="match status" value="1"/>
</dbReference>
<feature type="domain" description="Cytochrome oxidase subunit II copper A binding" evidence="19">
    <location>
        <begin position="113"/>
        <end position="251"/>
    </location>
</feature>
<dbReference type="Gene3D" id="2.60.40.420">
    <property type="entry name" value="Cupredoxins - blue copper proteins"/>
    <property type="match status" value="1"/>
</dbReference>
<evidence type="ECO:0000256" key="15">
    <source>
        <dbReference type="ARBA" id="ARBA00023136"/>
    </source>
</evidence>
<keyword evidence="12 18" id="KW-1133">Transmembrane helix</keyword>
<dbReference type="NCBIfam" id="TIGR02866">
    <property type="entry name" value="CoxB"/>
    <property type="match status" value="1"/>
</dbReference>
<comment type="subcellular location">
    <subcellularLocation>
        <location evidence="1 17">Mitochondrion inner membrane</location>
        <topology evidence="1 17">Multi-pass membrane protein</topology>
    </subcellularLocation>
</comment>
<dbReference type="Pfam" id="PF00116">
    <property type="entry name" value="COX2"/>
    <property type="match status" value="1"/>
</dbReference>
<dbReference type="PROSITE" id="PS50857">
    <property type="entry name" value="COX2_CUA"/>
    <property type="match status" value="1"/>
</dbReference>
<dbReference type="InterPro" id="IPR008972">
    <property type="entry name" value="Cupredoxin"/>
</dbReference>
<feature type="domain" description="Cytochrome oxidase subunit II transmembrane region profile" evidence="20">
    <location>
        <begin position="18"/>
        <end position="112"/>
    </location>
</feature>
<dbReference type="GO" id="GO:0004129">
    <property type="term" value="F:cytochrome-c oxidase activity"/>
    <property type="evidence" value="ECO:0007669"/>
    <property type="project" value="UniProtKB-EC"/>
</dbReference>
<dbReference type="AlphaFoldDB" id="R4ZXX7"/>
<reference evidence="21" key="1">
    <citation type="submission" date="2012-08" db="EMBL/GenBank/DDBJ databases">
        <title>Comparative mitochondrial genomics within and among yeast species of the Lachancea genus.</title>
        <authorList>
            <person name="Friedrich A."/>
            <person name="Jung P.P."/>
            <person name="Hou J."/>
            <person name="Neuveglise C."/>
            <person name="Schacherer J."/>
        </authorList>
    </citation>
    <scope>NUCLEOTIDE SEQUENCE</scope>
    <source>
        <strain evidence="21">CBS8951</strain>
    </source>
</reference>
<dbReference type="PROSITE" id="PS50999">
    <property type="entry name" value="COX2_TM"/>
    <property type="match status" value="1"/>
</dbReference>
<dbReference type="GO" id="GO:0016491">
    <property type="term" value="F:oxidoreductase activity"/>
    <property type="evidence" value="ECO:0007669"/>
    <property type="project" value="InterPro"/>
</dbReference>
<evidence type="ECO:0000256" key="6">
    <source>
        <dbReference type="ARBA" id="ARBA00022692"/>
    </source>
</evidence>